<evidence type="ECO:0000256" key="3">
    <source>
        <dbReference type="ARBA" id="ARBA00022679"/>
    </source>
</evidence>
<feature type="transmembrane region" description="Helical" evidence="14">
    <location>
        <begin position="187"/>
        <end position="210"/>
    </location>
</feature>
<dbReference type="Pfam" id="PF03330">
    <property type="entry name" value="DPBB_1"/>
    <property type="match status" value="1"/>
</dbReference>
<dbReference type="SMART" id="SM00837">
    <property type="entry name" value="DPBB_1"/>
    <property type="match status" value="1"/>
</dbReference>
<evidence type="ECO:0000256" key="10">
    <source>
        <dbReference type="ARBA" id="ARBA00023136"/>
    </source>
</evidence>
<feature type="domain" description="Expansin-like EG45" evidence="17">
    <location>
        <begin position="21"/>
        <end position="120"/>
    </location>
</feature>
<dbReference type="InterPro" id="IPR000719">
    <property type="entry name" value="Prot_kinase_dom"/>
</dbReference>
<evidence type="ECO:0000256" key="14">
    <source>
        <dbReference type="SAM" id="Phobius"/>
    </source>
</evidence>
<evidence type="ECO:0000259" key="17">
    <source>
        <dbReference type="PROSITE" id="PS50842"/>
    </source>
</evidence>
<dbReference type="CDD" id="cd22269">
    <property type="entry name" value="DPBB_EG45-like"/>
    <property type="match status" value="1"/>
</dbReference>
<dbReference type="InterPro" id="IPR011009">
    <property type="entry name" value="Kinase-like_dom_sf"/>
</dbReference>
<feature type="signal peptide" evidence="15">
    <location>
        <begin position="1"/>
        <end position="16"/>
    </location>
</feature>
<dbReference type="SMART" id="SM00220">
    <property type="entry name" value="S_TKc"/>
    <property type="match status" value="1"/>
</dbReference>
<dbReference type="GO" id="GO:0004674">
    <property type="term" value="F:protein serine/threonine kinase activity"/>
    <property type="evidence" value="ECO:0007669"/>
    <property type="project" value="UniProtKB-KW"/>
</dbReference>
<gene>
    <name evidence="18" type="ORF">AQUCO_01600407v1</name>
</gene>
<evidence type="ECO:0000259" key="16">
    <source>
        <dbReference type="PROSITE" id="PS50011"/>
    </source>
</evidence>
<evidence type="ECO:0000256" key="9">
    <source>
        <dbReference type="ARBA" id="ARBA00022989"/>
    </source>
</evidence>
<dbReference type="EMBL" id="KZ305033">
    <property type="protein sequence ID" value="PIA46113.1"/>
    <property type="molecule type" value="Genomic_DNA"/>
</dbReference>
<name>A0A2G5DRH3_AQUCA</name>
<dbReference type="PANTHER" id="PTHR27009">
    <property type="entry name" value="RUST RESISTANCE KINASE LR10-RELATED"/>
    <property type="match status" value="1"/>
</dbReference>
<feature type="chain" id="PRO_5013935624" description="Protein kinase domain-containing protein" evidence="15">
    <location>
        <begin position="17"/>
        <end position="534"/>
    </location>
</feature>
<evidence type="ECO:0000256" key="4">
    <source>
        <dbReference type="ARBA" id="ARBA00022692"/>
    </source>
</evidence>
<dbReference type="SUPFAM" id="SSF56112">
    <property type="entry name" value="Protein kinase-like (PK-like)"/>
    <property type="match status" value="1"/>
</dbReference>
<dbReference type="Proteomes" id="UP000230069">
    <property type="component" value="Unassembled WGS sequence"/>
</dbReference>
<dbReference type="FunFam" id="1.10.510.10:FF:000590">
    <property type="entry name" value="PR5-like receptor kinase"/>
    <property type="match status" value="1"/>
</dbReference>
<protein>
    <recommendedName>
        <fullName evidence="20">Protein kinase domain-containing protein</fullName>
    </recommendedName>
</protein>
<evidence type="ECO:0000256" key="11">
    <source>
        <dbReference type="ARBA" id="ARBA00023180"/>
    </source>
</evidence>
<evidence type="ECO:0000313" key="19">
    <source>
        <dbReference type="Proteomes" id="UP000230069"/>
    </source>
</evidence>
<feature type="compositionally biased region" description="Polar residues" evidence="13">
    <location>
        <begin position="139"/>
        <end position="166"/>
    </location>
</feature>
<dbReference type="STRING" id="218851.A0A2G5DRH3"/>
<dbReference type="PROSITE" id="PS00108">
    <property type="entry name" value="PROTEIN_KINASE_ST"/>
    <property type="match status" value="1"/>
</dbReference>
<dbReference type="InterPro" id="IPR009009">
    <property type="entry name" value="RlpA-like_DPBB"/>
</dbReference>
<dbReference type="GO" id="GO:0016020">
    <property type="term" value="C:membrane"/>
    <property type="evidence" value="ECO:0007669"/>
    <property type="project" value="UniProtKB-SubCell"/>
</dbReference>
<accession>A0A2G5DRH3</accession>
<keyword evidence="19" id="KW-1185">Reference proteome</keyword>
<keyword evidence="3" id="KW-0808">Transferase</keyword>
<evidence type="ECO:0000256" key="1">
    <source>
        <dbReference type="ARBA" id="ARBA00004479"/>
    </source>
</evidence>
<keyword evidence="11" id="KW-0325">Glycoprotein</keyword>
<dbReference type="InterPro" id="IPR007112">
    <property type="entry name" value="Expansin/allergen_DPBB_dom"/>
</dbReference>
<evidence type="ECO:0000256" key="2">
    <source>
        <dbReference type="ARBA" id="ARBA00022527"/>
    </source>
</evidence>
<feature type="domain" description="Protein kinase" evidence="16">
    <location>
        <begin position="246"/>
        <end position="528"/>
    </location>
</feature>
<feature type="binding site" evidence="12">
    <location>
        <position position="275"/>
    </location>
    <ligand>
        <name>ATP</name>
        <dbReference type="ChEBI" id="CHEBI:30616"/>
    </ligand>
</feature>
<dbReference type="PROSITE" id="PS00107">
    <property type="entry name" value="PROTEIN_KINASE_ATP"/>
    <property type="match status" value="1"/>
</dbReference>
<dbReference type="PROSITE" id="PS50011">
    <property type="entry name" value="PROTEIN_KINASE_DOM"/>
    <property type="match status" value="1"/>
</dbReference>
<dbReference type="Gene3D" id="3.30.200.20">
    <property type="entry name" value="Phosphorylase Kinase, domain 1"/>
    <property type="match status" value="1"/>
</dbReference>
<evidence type="ECO:0000256" key="8">
    <source>
        <dbReference type="ARBA" id="ARBA00022840"/>
    </source>
</evidence>
<evidence type="ECO:0000313" key="18">
    <source>
        <dbReference type="EMBL" id="PIA46113.1"/>
    </source>
</evidence>
<dbReference type="OrthoDB" id="524379at2759"/>
<dbReference type="Pfam" id="PF00069">
    <property type="entry name" value="Pkinase"/>
    <property type="match status" value="1"/>
</dbReference>
<dbReference type="InterPro" id="IPR036908">
    <property type="entry name" value="RlpA-like_sf"/>
</dbReference>
<evidence type="ECO:0000256" key="12">
    <source>
        <dbReference type="PROSITE-ProRule" id="PRU10141"/>
    </source>
</evidence>
<keyword evidence="10 14" id="KW-0472">Membrane</keyword>
<dbReference type="PROSITE" id="PS50842">
    <property type="entry name" value="EXPANSIN_EG45"/>
    <property type="match status" value="1"/>
</dbReference>
<dbReference type="AlphaFoldDB" id="A0A2G5DRH3"/>
<keyword evidence="6 12" id="KW-0547">Nucleotide-binding</keyword>
<evidence type="ECO:0008006" key="20">
    <source>
        <dbReference type="Google" id="ProtNLM"/>
    </source>
</evidence>
<dbReference type="SUPFAM" id="SSF50685">
    <property type="entry name" value="Barwin-like endoglucanases"/>
    <property type="match status" value="1"/>
</dbReference>
<dbReference type="InterPro" id="IPR045874">
    <property type="entry name" value="LRK10/LRL21-25-like"/>
</dbReference>
<keyword evidence="2" id="KW-0723">Serine/threonine-protein kinase</keyword>
<dbReference type="InParanoid" id="A0A2G5DRH3"/>
<sequence>MMMMIMMLLVIGYVSAESGSGTAASYSPPTTSTCNGTSDFGLVAAASDALWHNKSACGKEYRVTCTGTTNVSVPGCFGSNDIKVKIVDYCPPGCKATILLSESAFWFIADMDAVIITINYTSDVENEDMFGTPPGVASGPSQTSLPFNGRNASQGTNHSSPSNSSAHGHVDTANSVLPIRRQFPTNIVIAGSVLGTLIFLAATIVIICYFKWKKTKHSEAVEAFLKDHESRPPIRYRYSTLEKITDSFQNKLGEGGYGSVFKGKLPNDGTIVAVKLLNEAKGKGDDFINEVASISCASHTNCITLLGYCVKGSKRALIYKYMPKGSLDKYIYLTNPLEAHSHLGWAKLYNIAIGIARGLEYLHWVCNTPILHLDIKPGNILLDNEFSPIISDFGLSKHCVGRKNSVTLEKARGTPGYAAPELASGNGRVSHKADVYSYGMMLLEMVGGRKNLVPTSTIDISEIYYPLWIYDRLILKEDLKLCGVGTVAEEEIARKMIVVGLQCIQNDPLNRPSMREVLERLEGNLETLQIPPKP</sequence>
<dbReference type="InterPro" id="IPR017441">
    <property type="entry name" value="Protein_kinase_ATP_BS"/>
</dbReference>
<keyword evidence="9 14" id="KW-1133">Transmembrane helix</keyword>
<dbReference type="InterPro" id="IPR008271">
    <property type="entry name" value="Ser/Thr_kinase_AS"/>
</dbReference>
<evidence type="ECO:0000256" key="6">
    <source>
        <dbReference type="ARBA" id="ARBA00022741"/>
    </source>
</evidence>
<keyword evidence="5 15" id="KW-0732">Signal</keyword>
<proteinExistence type="predicted"/>
<reference evidence="18 19" key="1">
    <citation type="submission" date="2017-09" db="EMBL/GenBank/DDBJ databases">
        <title>WGS assembly of Aquilegia coerulea Goldsmith.</title>
        <authorList>
            <person name="Hodges S."/>
            <person name="Kramer E."/>
            <person name="Nordborg M."/>
            <person name="Tomkins J."/>
            <person name="Borevitz J."/>
            <person name="Derieg N."/>
            <person name="Yan J."/>
            <person name="Mihaltcheva S."/>
            <person name="Hayes R.D."/>
            <person name="Rokhsar D."/>
        </authorList>
    </citation>
    <scope>NUCLEOTIDE SEQUENCE [LARGE SCALE GENOMIC DNA]</scope>
    <source>
        <strain evidence="19">cv. Goldsmith</strain>
    </source>
</reference>
<dbReference type="Gene3D" id="1.10.510.10">
    <property type="entry name" value="Transferase(Phosphotransferase) domain 1"/>
    <property type="match status" value="1"/>
</dbReference>
<organism evidence="18 19">
    <name type="scientific">Aquilegia coerulea</name>
    <name type="common">Rocky mountain columbine</name>
    <dbReference type="NCBI Taxonomy" id="218851"/>
    <lineage>
        <taxon>Eukaryota</taxon>
        <taxon>Viridiplantae</taxon>
        <taxon>Streptophyta</taxon>
        <taxon>Embryophyta</taxon>
        <taxon>Tracheophyta</taxon>
        <taxon>Spermatophyta</taxon>
        <taxon>Magnoliopsida</taxon>
        <taxon>Ranunculales</taxon>
        <taxon>Ranunculaceae</taxon>
        <taxon>Thalictroideae</taxon>
        <taxon>Aquilegia</taxon>
    </lineage>
</organism>
<comment type="subcellular location">
    <subcellularLocation>
        <location evidence="1">Membrane</location>
        <topology evidence="1">Single-pass type I membrane protein</topology>
    </subcellularLocation>
</comment>
<evidence type="ECO:0000256" key="7">
    <source>
        <dbReference type="ARBA" id="ARBA00022777"/>
    </source>
</evidence>
<evidence type="ECO:0000256" key="13">
    <source>
        <dbReference type="SAM" id="MobiDB-lite"/>
    </source>
</evidence>
<keyword evidence="7" id="KW-0418">Kinase</keyword>
<evidence type="ECO:0000256" key="15">
    <source>
        <dbReference type="SAM" id="SignalP"/>
    </source>
</evidence>
<keyword evidence="8 12" id="KW-0067">ATP-binding</keyword>
<dbReference type="Gene3D" id="2.40.40.10">
    <property type="entry name" value="RlpA-like domain"/>
    <property type="match status" value="1"/>
</dbReference>
<dbReference type="GO" id="GO:0005524">
    <property type="term" value="F:ATP binding"/>
    <property type="evidence" value="ECO:0007669"/>
    <property type="project" value="UniProtKB-UniRule"/>
</dbReference>
<keyword evidence="4 14" id="KW-0812">Transmembrane</keyword>
<feature type="region of interest" description="Disordered" evidence="13">
    <location>
        <begin position="130"/>
        <end position="169"/>
    </location>
</feature>
<evidence type="ECO:0000256" key="5">
    <source>
        <dbReference type="ARBA" id="ARBA00022729"/>
    </source>
</evidence>